<dbReference type="SUPFAM" id="SSF52283">
    <property type="entry name" value="Formate/glycerate dehydrogenase catalytic domain-like"/>
    <property type="match status" value="1"/>
</dbReference>
<dbReference type="GO" id="GO:0016491">
    <property type="term" value="F:oxidoreductase activity"/>
    <property type="evidence" value="ECO:0007669"/>
    <property type="project" value="UniProtKB-KW"/>
</dbReference>
<dbReference type="CDD" id="cd12163">
    <property type="entry name" value="2-Hacid_dh_5"/>
    <property type="match status" value="1"/>
</dbReference>
<evidence type="ECO:0000313" key="5">
    <source>
        <dbReference type="Proteomes" id="UP000242877"/>
    </source>
</evidence>
<evidence type="ECO:0000256" key="1">
    <source>
        <dbReference type="ARBA" id="ARBA00023002"/>
    </source>
</evidence>
<keyword evidence="5" id="KW-1185">Reference proteome</keyword>
<protein>
    <submittedName>
        <fullName evidence="4">Dehydrogenase</fullName>
    </submittedName>
</protein>
<dbReference type="GO" id="GO:0051287">
    <property type="term" value="F:NAD binding"/>
    <property type="evidence" value="ECO:0007669"/>
    <property type="project" value="InterPro"/>
</dbReference>
<organism evidence="4 5">
    <name type="scientific">Ascosphaera apis ARSEF 7405</name>
    <dbReference type="NCBI Taxonomy" id="392613"/>
    <lineage>
        <taxon>Eukaryota</taxon>
        <taxon>Fungi</taxon>
        <taxon>Dikarya</taxon>
        <taxon>Ascomycota</taxon>
        <taxon>Pezizomycotina</taxon>
        <taxon>Eurotiomycetes</taxon>
        <taxon>Eurotiomycetidae</taxon>
        <taxon>Onygenales</taxon>
        <taxon>Ascosphaeraceae</taxon>
        <taxon>Ascosphaera</taxon>
    </lineage>
</organism>
<dbReference type="InterPro" id="IPR006140">
    <property type="entry name" value="D-isomer_DH_NAD-bd"/>
</dbReference>
<keyword evidence="2" id="KW-0520">NAD</keyword>
<dbReference type="InterPro" id="IPR036291">
    <property type="entry name" value="NAD(P)-bd_dom_sf"/>
</dbReference>
<dbReference type="SUPFAM" id="SSF51735">
    <property type="entry name" value="NAD(P)-binding Rossmann-fold domains"/>
    <property type="match status" value="1"/>
</dbReference>
<sequence length="366" mass="40543">MSDARTSQNCAEAPTIVEHLLIMMPPGLFADLDMLKNDFPDMKITVMDPRQGLPSKEILKTVTIYATVRLMPDIEDVPNLKMVHILAAGFDPVVNHPIFKESDAIITSVAGIHGPSMAEWVIMNWVNHSRKYHLSYEQQKSHVWGSHAQWADAYDYAGKTVGIVGYGSIGRHIGRVATAMGMKVLAYTFSPRDTPESKKDRGYIIPHTGDPDGTIPAAWFSGKTKEELHHFLAQGLDQVVVSVPLTPATTKMFGAEEFKVLSKSTKPGHLAPYFCNISRGPVIDQDALAKSLEAGELRGAAIDVAVPEPLPSDHPLWDTPNLVITPHISSIGKEYMERSLDILRTNLHRMKTGEPLLNQYNRDRGY</sequence>
<proteinExistence type="predicted"/>
<dbReference type="Proteomes" id="UP000242877">
    <property type="component" value="Unassembled WGS sequence"/>
</dbReference>
<gene>
    <name evidence="4" type="ORF">AAP_02230</name>
</gene>
<dbReference type="PANTHER" id="PTHR43333">
    <property type="entry name" value="2-HACID_DH_C DOMAIN-CONTAINING PROTEIN"/>
    <property type="match status" value="1"/>
</dbReference>
<dbReference type="EMBL" id="AZGZ01000007">
    <property type="protein sequence ID" value="KZZ94137.1"/>
    <property type="molecule type" value="Genomic_DNA"/>
</dbReference>
<evidence type="ECO:0000256" key="2">
    <source>
        <dbReference type="ARBA" id="ARBA00023027"/>
    </source>
</evidence>
<dbReference type="PANTHER" id="PTHR43333:SF1">
    <property type="entry name" value="D-ISOMER SPECIFIC 2-HYDROXYACID DEHYDROGENASE NAD-BINDING DOMAIN-CONTAINING PROTEIN"/>
    <property type="match status" value="1"/>
</dbReference>
<comment type="caution">
    <text evidence="4">The sequence shown here is derived from an EMBL/GenBank/DDBJ whole genome shotgun (WGS) entry which is preliminary data.</text>
</comment>
<keyword evidence="1" id="KW-0560">Oxidoreductase</keyword>
<dbReference type="Gene3D" id="3.40.50.720">
    <property type="entry name" value="NAD(P)-binding Rossmann-like Domain"/>
    <property type="match status" value="2"/>
</dbReference>
<accession>A0A168AND3</accession>
<dbReference type="AlphaFoldDB" id="A0A168AND3"/>
<dbReference type="InterPro" id="IPR029752">
    <property type="entry name" value="D-isomer_DH_CS1"/>
</dbReference>
<dbReference type="Pfam" id="PF02826">
    <property type="entry name" value="2-Hacid_dh_C"/>
    <property type="match status" value="2"/>
</dbReference>
<feature type="domain" description="D-isomer specific 2-hydroxyacid dehydrogenase NAD-binding" evidence="3">
    <location>
        <begin position="224"/>
        <end position="329"/>
    </location>
</feature>
<dbReference type="VEuPathDB" id="FungiDB:AAP_02230"/>
<feature type="domain" description="D-isomer specific 2-hydroxyacid dehydrogenase NAD-binding" evidence="3">
    <location>
        <begin position="125"/>
        <end position="195"/>
    </location>
</feature>
<dbReference type="PROSITE" id="PS00065">
    <property type="entry name" value="D_2_HYDROXYACID_DH_1"/>
    <property type="match status" value="1"/>
</dbReference>
<evidence type="ECO:0000313" key="4">
    <source>
        <dbReference type="EMBL" id="KZZ94137.1"/>
    </source>
</evidence>
<name>A0A168AND3_9EURO</name>
<dbReference type="OrthoDB" id="298012at2759"/>
<evidence type="ECO:0000259" key="3">
    <source>
        <dbReference type="Pfam" id="PF02826"/>
    </source>
</evidence>
<reference evidence="4 5" key="1">
    <citation type="journal article" date="2016" name="Genome Biol. Evol.">
        <title>Divergent and convergent evolution of fungal pathogenicity.</title>
        <authorList>
            <person name="Shang Y."/>
            <person name="Xiao G."/>
            <person name="Zheng P."/>
            <person name="Cen K."/>
            <person name="Zhan S."/>
            <person name="Wang C."/>
        </authorList>
    </citation>
    <scope>NUCLEOTIDE SEQUENCE [LARGE SCALE GENOMIC DNA]</scope>
    <source>
        <strain evidence="4 5">ARSEF 7405</strain>
    </source>
</reference>